<proteinExistence type="inferred from homology"/>
<accession>A0AAD5T1T0</accession>
<evidence type="ECO:0000313" key="6">
    <source>
        <dbReference type="Proteomes" id="UP001211907"/>
    </source>
</evidence>
<dbReference type="InterPro" id="IPR033140">
    <property type="entry name" value="Lipase_GDXG_put_SER_AS"/>
</dbReference>
<feature type="active site" evidence="3">
    <location>
        <position position="186"/>
    </location>
</feature>
<dbReference type="InterPro" id="IPR002168">
    <property type="entry name" value="Lipase_GDXG_HIS_AS"/>
</dbReference>
<organism evidence="5 6">
    <name type="scientific">Physocladia obscura</name>
    <dbReference type="NCBI Taxonomy" id="109957"/>
    <lineage>
        <taxon>Eukaryota</taxon>
        <taxon>Fungi</taxon>
        <taxon>Fungi incertae sedis</taxon>
        <taxon>Chytridiomycota</taxon>
        <taxon>Chytridiomycota incertae sedis</taxon>
        <taxon>Chytridiomycetes</taxon>
        <taxon>Chytridiales</taxon>
        <taxon>Chytriomycetaceae</taxon>
        <taxon>Physocladia</taxon>
    </lineage>
</organism>
<feature type="domain" description="Alpha/beta hydrolase fold-3" evidence="4">
    <location>
        <begin position="105"/>
        <end position="327"/>
    </location>
</feature>
<keyword evidence="2" id="KW-0378">Hydrolase</keyword>
<comment type="caution">
    <text evidence="5">The sequence shown here is derived from an EMBL/GenBank/DDBJ whole genome shotgun (WGS) entry which is preliminary data.</text>
</comment>
<evidence type="ECO:0000256" key="1">
    <source>
        <dbReference type="ARBA" id="ARBA00010515"/>
    </source>
</evidence>
<dbReference type="GO" id="GO:0016787">
    <property type="term" value="F:hydrolase activity"/>
    <property type="evidence" value="ECO:0007669"/>
    <property type="project" value="UniProtKB-KW"/>
</dbReference>
<dbReference type="SUPFAM" id="SSF53474">
    <property type="entry name" value="alpha/beta-Hydrolases"/>
    <property type="match status" value="1"/>
</dbReference>
<dbReference type="PROSITE" id="PS01174">
    <property type="entry name" value="LIPASE_GDXG_SER"/>
    <property type="match status" value="1"/>
</dbReference>
<dbReference type="PANTHER" id="PTHR48081:SF8">
    <property type="entry name" value="ALPHA_BETA HYDROLASE FOLD-3 DOMAIN-CONTAINING PROTEIN-RELATED"/>
    <property type="match status" value="1"/>
</dbReference>
<dbReference type="EMBL" id="JADGJH010000658">
    <property type="protein sequence ID" value="KAJ3124670.1"/>
    <property type="molecule type" value="Genomic_DNA"/>
</dbReference>
<evidence type="ECO:0000256" key="2">
    <source>
        <dbReference type="ARBA" id="ARBA00022801"/>
    </source>
</evidence>
<dbReference type="InterPro" id="IPR013094">
    <property type="entry name" value="AB_hydrolase_3"/>
</dbReference>
<dbReference type="PANTHER" id="PTHR48081">
    <property type="entry name" value="AB HYDROLASE SUPERFAMILY PROTEIN C4A8.06C"/>
    <property type="match status" value="1"/>
</dbReference>
<evidence type="ECO:0000256" key="3">
    <source>
        <dbReference type="PROSITE-ProRule" id="PRU10038"/>
    </source>
</evidence>
<dbReference type="InterPro" id="IPR050300">
    <property type="entry name" value="GDXG_lipolytic_enzyme"/>
</dbReference>
<sequence>MTVPLYRTVLHSTQSSLKYSRSLLSFIPTSVPDNISVTEISFPRRCEIMLEGMTESQATGNVNAEWVVHGSSVDAEWRRKRGLKTSKQPHASSGQSASSPDEKIILYFHGGAFFMGSPATTRNLTSLFSEHTGSRVLSVAYRLAPENPFPLPLHDAISAYIGLIDPPSGSGMQKFKPSQIVVAGDSAGASLAIALALWIRDNGSENGWKMPAGIVALAPWLDLTHSQPSFHLNSLDYLPVTVSDPAHITSNRSHYYTSDDSMNSNPLVSPLFAKDNAHDPASQLPQTLIQLGSRERLRDEGIMFAADSFKNSPIRIEIYSDMVHIFQPFAAKGEEMAINAFKSIGNFVKYNSDRSELSEATYEKVNDIKKGFYYVSGSGVQEIGVENAVNIVAAARHELKLQKFVEVGNTNVQVSL</sequence>
<dbReference type="AlphaFoldDB" id="A0AAD5T1T0"/>
<dbReference type="PROSITE" id="PS01173">
    <property type="entry name" value="LIPASE_GDXG_HIS"/>
    <property type="match status" value="1"/>
</dbReference>
<name>A0AAD5T1T0_9FUNG</name>
<dbReference type="Pfam" id="PF07859">
    <property type="entry name" value="Abhydrolase_3"/>
    <property type="match status" value="1"/>
</dbReference>
<evidence type="ECO:0000313" key="5">
    <source>
        <dbReference type="EMBL" id="KAJ3124670.1"/>
    </source>
</evidence>
<reference evidence="5" key="1">
    <citation type="submission" date="2020-05" db="EMBL/GenBank/DDBJ databases">
        <title>Phylogenomic resolution of chytrid fungi.</title>
        <authorList>
            <person name="Stajich J.E."/>
            <person name="Amses K."/>
            <person name="Simmons R."/>
            <person name="Seto K."/>
            <person name="Myers J."/>
            <person name="Bonds A."/>
            <person name="Quandt C.A."/>
            <person name="Barry K."/>
            <person name="Liu P."/>
            <person name="Grigoriev I."/>
            <person name="Longcore J.E."/>
            <person name="James T.Y."/>
        </authorList>
    </citation>
    <scope>NUCLEOTIDE SEQUENCE</scope>
    <source>
        <strain evidence="5">JEL0513</strain>
    </source>
</reference>
<gene>
    <name evidence="5" type="ORF">HK100_011154</name>
</gene>
<protein>
    <recommendedName>
        <fullName evidence="4">Alpha/beta hydrolase fold-3 domain-containing protein</fullName>
    </recommendedName>
</protein>
<dbReference type="InterPro" id="IPR029058">
    <property type="entry name" value="AB_hydrolase_fold"/>
</dbReference>
<keyword evidence="6" id="KW-1185">Reference proteome</keyword>
<dbReference type="Gene3D" id="3.40.50.1820">
    <property type="entry name" value="alpha/beta hydrolase"/>
    <property type="match status" value="1"/>
</dbReference>
<evidence type="ECO:0000259" key="4">
    <source>
        <dbReference type="Pfam" id="PF07859"/>
    </source>
</evidence>
<comment type="similarity">
    <text evidence="1">Belongs to the 'GDXG' lipolytic enzyme family.</text>
</comment>
<dbReference type="Proteomes" id="UP001211907">
    <property type="component" value="Unassembled WGS sequence"/>
</dbReference>